<dbReference type="AlphaFoldDB" id="A0A0L0G5S5"/>
<keyword evidence="1" id="KW-0175">Coiled coil</keyword>
<organism evidence="2 3">
    <name type="scientific">Sphaeroforma arctica JP610</name>
    <dbReference type="NCBI Taxonomy" id="667725"/>
    <lineage>
        <taxon>Eukaryota</taxon>
        <taxon>Ichthyosporea</taxon>
        <taxon>Ichthyophonida</taxon>
        <taxon>Sphaeroforma</taxon>
    </lineage>
</organism>
<gene>
    <name evidence="2" type="ORF">SARC_03397</name>
</gene>
<dbReference type="Proteomes" id="UP000054560">
    <property type="component" value="Unassembled WGS sequence"/>
</dbReference>
<keyword evidence="3" id="KW-1185">Reference proteome</keyword>
<evidence type="ECO:0000313" key="2">
    <source>
        <dbReference type="EMBL" id="KNC84380.1"/>
    </source>
</evidence>
<accession>A0A0L0G5S5</accession>
<dbReference type="EMBL" id="KQ241768">
    <property type="protein sequence ID" value="KNC84380.1"/>
    <property type="molecule type" value="Genomic_DNA"/>
</dbReference>
<dbReference type="GeneID" id="25903901"/>
<dbReference type="RefSeq" id="XP_014158282.1">
    <property type="nucleotide sequence ID" value="XM_014302807.1"/>
</dbReference>
<evidence type="ECO:0000313" key="3">
    <source>
        <dbReference type="Proteomes" id="UP000054560"/>
    </source>
</evidence>
<reference evidence="2 3" key="1">
    <citation type="submission" date="2011-02" db="EMBL/GenBank/DDBJ databases">
        <title>The Genome Sequence of Sphaeroforma arctica JP610.</title>
        <authorList>
            <consortium name="The Broad Institute Genome Sequencing Platform"/>
            <person name="Russ C."/>
            <person name="Cuomo C."/>
            <person name="Young S.K."/>
            <person name="Zeng Q."/>
            <person name="Gargeya S."/>
            <person name="Alvarado L."/>
            <person name="Berlin A."/>
            <person name="Chapman S.B."/>
            <person name="Chen Z."/>
            <person name="Freedman E."/>
            <person name="Gellesch M."/>
            <person name="Goldberg J."/>
            <person name="Griggs A."/>
            <person name="Gujja S."/>
            <person name="Heilman E."/>
            <person name="Heiman D."/>
            <person name="Howarth C."/>
            <person name="Mehta T."/>
            <person name="Neiman D."/>
            <person name="Pearson M."/>
            <person name="Roberts A."/>
            <person name="Saif S."/>
            <person name="Shea T."/>
            <person name="Shenoy N."/>
            <person name="Sisk P."/>
            <person name="Stolte C."/>
            <person name="Sykes S."/>
            <person name="White J."/>
            <person name="Yandava C."/>
            <person name="Burger G."/>
            <person name="Gray M.W."/>
            <person name="Holland P.W.H."/>
            <person name="King N."/>
            <person name="Lang F.B.F."/>
            <person name="Roger A.J."/>
            <person name="Ruiz-Trillo I."/>
            <person name="Haas B."/>
            <person name="Nusbaum C."/>
            <person name="Birren B."/>
        </authorList>
    </citation>
    <scope>NUCLEOTIDE SEQUENCE [LARGE SCALE GENOMIC DNA]</scope>
    <source>
        <strain evidence="2 3">JP610</strain>
    </source>
</reference>
<sequence>MALQRLYLHISQWPVKKDVQADLDNYKRHNVQLRNEHKVLLEKHETLQIEHKQISERLTTAQSRLYEQSEKPTGNFFALHHEALDTIGALKASTTTDDEPSSYAERYGISAIDPDVPLSDCPKYKDNYNRTKLENWENFGNWLMGIKMKLAYFGGLHRLHPNCEEIFGVDALVDARCRRIMIDSIKKELVNTVYKNHYVKRPSEFFNYICITNNTGSHGRFCDAMKRLTSSMATGSTEKSMEQLKEIRQGLLDVGEHIPDKYLICALLYSLSDEYQLLRSAIFAMDTDKLDINEVYRLTLKYEGDHQRGRLHYLLPKQILLPTLSTFNSALLL</sequence>
<name>A0A0L0G5S5_9EUKA</name>
<protein>
    <submittedName>
        <fullName evidence="2">Uncharacterized protein</fullName>
    </submittedName>
</protein>
<feature type="coiled-coil region" evidence="1">
    <location>
        <begin position="16"/>
        <end position="50"/>
    </location>
</feature>
<proteinExistence type="predicted"/>
<evidence type="ECO:0000256" key="1">
    <source>
        <dbReference type="SAM" id="Coils"/>
    </source>
</evidence>